<dbReference type="AlphaFoldDB" id="A0A5C6D2Z9"/>
<evidence type="ECO:0000313" key="2">
    <source>
        <dbReference type="EMBL" id="TWU31118.1"/>
    </source>
</evidence>
<gene>
    <name evidence="2" type="ORF">Poly41_63090</name>
</gene>
<feature type="region of interest" description="Disordered" evidence="1">
    <location>
        <begin position="68"/>
        <end position="102"/>
    </location>
</feature>
<reference evidence="2 3" key="1">
    <citation type="submission" date="2019-02" db="EMBL/GenBank/DDBJ databases">
        <title>Deep-cultivation of Planctomycetes and their phenomic and genomic characterization uncovers novel biology.</title>
        <authorList>
            <person name="Wiegand S."/>
            <person name="Jogler M."/>
            <person name="Boedeker C."/>
            <person name="Pinto D."/>
            <person name="Vollmers J."/>
            <person name="Rivas-Marin E."/>
            <person name="Kohn T."/>
            <person name="Peeters S.H."/>
            <person name="Heuer A."/>
            <person name="Rast P."/>
            <person name="Oberbeckmann S."/>
            <person name="Bunk B."/>
            <person name="Jeske O."/>
            <person name="Meyerdierks A."/>
            <person name="Storesund J.E."/>
            <person name="Kallscheuer N."/>
            <person name="Luecker S."/>
            <person name="Lage O.M."/>
            <person name="Pohl T."/>
            <person name="Merkel B.J."/>
            <person name="Hornburger P."/>
            <person name="Mueller R.-W."/>
            <person name="Bruemmer F."/>
            <person name="Labrenz M."/>
            <person name="Spormann A.M."/>
            <person name="Op Den Camp H."/>
            <person name="Overmann J."/>
            <person name="Amann R."/>
            <person name="Jetten M.S.M."/>
            <person name="Mascher T."/>
            <person name="Medema M.H."/>
            <person name="Devos D.P."/>
            <person name="Kaster A.-K."/>
            <person name="Ovreas L."/>
            <person name="Rohde M."/>
            <person name="Galperin M.Y."/>
            <person name="Jogler C."/>
        </authorList>
    </citation>
    <scope>NUCLEOTIDE SEQUENCE [LARGE SCALE GENOMIC DNA]</scope>
    <source>
        <strain evidence="2 3">Poly41</strain>
    </source>
</reference>
<evidence type="ECO:0000313" key="3">
    <source>
        <dbReference type="Proteomes" id="UP000319143"/>
    </source>
</evidence>
<feature type="compositionally biased region" description="Basic and acidic residues" evidence="1">
    <location>
        <begin position="77"/>
        <end position="99"/>
    </location>
</feature>
<dbReference type="Proteomes" id="UP000319143">
    <property type="component" value="Unassembled WGS sequence"/>
</dbReference>
<sequence length="183" mass="20589">MIMNLPWARLSARQKGRATSCTPLLLLLFVGCGTDEPSKASLFEHDHHIAAHWPNGLADLSTKLRSRMKSAKSGAQFHEDKDTHQDEHEDEHRHGDEHAPVPLRDQIEDLVDWVAEIAADTNLSEADWIPLHEKSESVSANLKANRGDLTEEQLRELESLCQLIDDTIPKIPEQLPDLRTPTS</sequence>
<dbReference type="EMBL" id="SJPV01000018">
    <property type="protein sequence ID" value="TWU31118.1"/>
    <property type="molecule type" value="Genomic_DNA"/>
</dbReference>
<protein>
    <submittedName>
        <fullName evidence="2">Uncharacterized protein</fullName>
    </submittedName>
</protein>
<comment type="caution">
    <text evidence="2">The sequence shown here is derived from an EMBL/GenBank/DDBJ whole genome shotgun (WGS) entry which is preliminary data.</text>
</comment>
<proteinExistence type="predicted"/>
<evidence type="ECO:0000256" key="1">
    <source>
        <dbReference type="SAM" id="MobiDB-lite"/>
    </source>
</evidence>
<organism evidence="2 3">
    <name type="scientific">Novipirellula artificiosorum</name>
    <dbReference type="NCBI Taxonomy" id="2528016"/>
    <lineage>
        <taxon>Bacteria</taxon>
        <taxon>Pseudomonadati</taxon>
        <taxon>Planctomycetota</taxon>
        <taxon>Planctomycetia</taxon>
        <taxon>Pirellulales</taxon>
        <taxon>Pirellulaceae</taxon>
        <taxon>Novipirellula</taxon>
    </lineage>
</organism>
<keyword evidence="3" id="KW-1185">Reference proteome</keyword>
<name>A0A5C6D2Z9_9BACT</name>
<accession>A0A5C6D2Z9</accession>